<sequence length="73" mass="8360">MLTQEITVTGHLHASQKEQGGTARTKVSIEEGLAETVQFFKEELDRSKDPRDHAYYPLESEQVKDSFHRADEL</sequence>
<dbReference type="OrthoDB" id="331544at2759"/>
<evidence type="ECO:0000313" key="3">
    <source>
        <dbReference type="Proteomes" id="UP000678499"/>
    </source>
</evidence>
<dbReference type="EMBL" id="CAJPEX010001537">
    <property type="protein sequence ID" value="CAG0919343.1"/>
    <property type="molecule type" value="Genomic_DNA"/>
</dbReference>
<protein>
    <submittedName>
        <fullName evidence="2">Uncharacterized protein</fullName>
    </submittedName>
</protein>
<feature type="region of interest" description="Disordered" evidence="1">
    <location>
        <begin position="1"/>
        <end position="24"/>
    </location>
</feature>
<gene>
    <name evidence="2" type="ORF">NMOB1V02_LOCUS6870</name>
</gene>
<feature type="region of interest" description="Disordered" evidence="1">
    <location>
        <begin position="44"/>
        <end position="73"/>
    </location>
</feature>
<feature type="compositionally biased region" description="Basic and acidic residues" evidence="1">
    <location>
        <begin position="44"/>
        <end position="54"/>
    </location>
</feature>
<keyword evidence="3" id="KW-1185">Reference proteome</keyword>
<name>A0A7R9GE33_9CRUS</name>
<evidence type="ECO:0000256" key="1">
    <source>
        <dbReference type="SAM" id="MobiDB-lite"/>
    </source>
</evidence>
<evidence type="ECO:0000313" key="2">
    <source>
        <dbReference type="EMBL" id="CAD7279191.1"/>
    </source>
</evidence>
<feature type="compositionally biased region" description="Basic and acidic residues" evidence="1">
    <location>
        <begin position="61"/>
        <end position="73"/>
    </location>
</feature>
<reference evidence="2" key="1">
    <citation type="submission" date="2020-11" db="EMBL/GenBank/DDBJ databases">
        <authorList>
            <person name="Tran Van P."/>
        </authorList>
    </citation>
    <scope>NUCLEOTIDE SEQUENCE</scope>
</reference>
<dbReference type="EMBL" id="OA883574">
    <property type="protein sequence ID" value="CAD7279191.1"/>
    <property type="molecule type" value="Genomic_DNA"/>
</dbReference>
<dbReference type="AlphaFoldDB" id="A0A7R9GE33"/>
<organism evidence="2">
    <name type="scientific">Notodromas monacha</name>
    <dbReference type="NCBI Taxonomy" id="399045"/>
    <lineage>
        <taxon>Eukaryota</taxon>
        <taxon>Metazoa</taxon>
        <taxon>Ecdysozoa</taxon>
        <taxon>Arthropoda</taxon>
        <taxon>Crustacea</taxon>
        <taxon>Oligostraca</taxon>
        <taxon>Ostracoda</taxon>
        <taxon>Podocopa</taxon>
        <taxon>Podocopida</taxon>
        <taxon>Cypridocopina</taxon>
        <taxon>Cypridoidea</taxon>
        <taxon>Cyprididae</taxon>
        <taxon>Notodromas</taxon>
    </lineage>
</organism>
<proteinExistence type="predicted"/>
<accession>A0A7R9GE33</accession>
<dbReference type="Proteomes" id="UP000678499">
    <property type="component" value="Unassembled WGS sequence"/>
</dbReference>